<dbReference type="GO" id="GO:0015562">
    <property type="term" value="F:efflux transmembrane transporter activity"/>
    <property type="evidence" value="ECO:0007669"/>
    <property type="project" value="InterPro"/>
</dbReference>
<keyword evidence="6" id="KW-0998">Cell outer membrane</keyword>
<dbReference type="InterPro" id="IPR003423">
    <property type="entry name" value="OMP_efflux"/>
</dbReference>
<dbReference type="PANTHER" id="PTHR30026:SF20">
    <property type="entry name" value="OUTER MEMBRANE PROTEIN TOLC"/>
    <property type="match status" value="1"/>
</dbReference>
<evidence type="ECO:0000256" key="1">
    <source>
        <dbReference type="ARBA" id="ARBA00004442"/>
    </source>
</evidence>
<evidence type="ECO:0008006" key="8">
    <source>
        <dbReference type="Google" id="ProtNLM"/>
    </source>
</evidence>
<dbReference type="AlphaFoldDB" id="A0A5J4Q0N0"/>
<dbReference type="InterPro" id="IPR051906">
    <property type="entry name" value="TolC-like"/>
</dbReference>
<name>A0A5J4Q0N0_9ZZZZ</name>
<evidence type="ECO:0000256" key="2">
    <source>
        <dbReference type="ARBA" id="ARBA00022448"/>
    </source>
</evidence>
<keyword evidence="2" id="KW-0813">Transport</keyword>
<organism evidence="7">
    <name type="scientific">termite gut metagenome</name>
    <dbReference type="NCBI Taxonomy" id="433724"/>
    <lineage>
        <taxon>unclassified sequences</taxon>
        <taxon>metagenomes</taxon>
        <taxon>organismal metagenomes</taxon>
    </lineage>
</organism>
<comment type="subcellular location">
    <subcellularLocation>
        <location evidence="1">Cell outer membrane</location>
    </subcellularLocation>
</comment>
<sequence>MKHIFLILFLYGTFFTAAGQEKTASPLQMTLQQCIDFALSNSYSRQSVKLNEEAAQDRYNQSTMERLPDLSATVDENLNHSKSNTVAWNGNCGLNSSLVLYQGGSISENIKKNKLSAEQTEYLSKQYDNELVIQILQTFLSALGNEELLKYQQSLLKSSEEQVKLGSERFRLGEILESDYLLLQSQYATDKNNIAETTIQRENSLLALKSLLSIEPLQVLEIVYPDAESIKWMALLPNEGTVLESALANLPDFRISRYNVEIAGTAVKIAKSGHYPTVSLTGNVGSGHLNGVPGFGTQLSDRFTIQAGITVSIPIFDRHCAKLNVTQSRIALKQAELEEKQTELSLQQTVLQEYRNVVDIIPISIFSFKKSYLAPKKRLGIQEDTTKRVTVP</sequence>
<comment type="caution">
    <text evidence="7">The sequence shown here is derived from an EMBL/GenBank/DDBJ whole genome shotgun (WGS) entry which is preliminary data.</text>
</comment>
<accession>A0A5J4Q0N0</accession>
<evidence type="ECO:0000313" key="7">
    <source>
        <dbReference type="EMBL" id="KAA6314661.1"/>
    </source>
</evidence>
<dbReference type="Gene3D" id="1.20.1600.10">
    <property type="entry name" value="Outer membrane efflux proteins (OEP)"/>
    <property type="match status" value="1"/>
</dbReference>
<dbReference type="SUPFAM" id="SSF56954">
    <property type="entry name" value="Outer membrane efflux proteins (OEP)"/>
    <property type="match status" value="1"/>
</dbReference>
<keyword evidence="5" id="KW-0472">Membrane</keyword>
<reference evidence="7" key="1">
    <citation type="submission" date="2019-03" db="EMBL/GenBank/DDBJ databases">
        <title>Single cell metagenomics reveals metabolic interactions within the superorganism composed of flagellate Streblomastix strix and complex community of Bacteroidetes bacteria on its surface.</title>
        <authorList>
            <person name="Treitli S.C."/>
            <person name="Kolisko M."/>
            <person name="Husnik F."/>
            <person name="Keeling P."/>
            <person name="Hampl V."/>
        </authorList>
    </citation>
    <scope>NUCLEOTIDE SEQUENCE</scope>
    <source>
        <strain evidence="7">STM</strain>
    </source>
</reference>
<dbReference type="PANTHER" id="PTHR30026">
    <property type="entry name" value="OUTER MEMBRANE PROTEIN TOLC"/>
    <property type="match status" value="1"/>
</dbReference>
<dbReference type="GO" id="GO:0009279">
    <property type="term" value="C:cell outer membrane"/>
    <property type="evidence" value="ECO:0007669"/>
    <property type="project" value="UniProtKB-SubCell"/>
</dbReference>
<dbReference type="Pfam" id="PF02321">
    <property type="entry name" value="OEP"/>
    <property type="match status" value="2"/>
</dbReference>
<evidence type="ECO:0000256" key="4">
    <source>
        <dbReference type="ARBA" id="ARBA00022692"/>
    </source>
</evidence>
<dbReference type="GO" id="GO:0015288">
    <property type="term" value="F:porin activity"/>
    <property type="evidence" value="ECO:0007669"/>
    <property type="project" value="TreeGrafter"/>
</dbReference>
<evidence type="ECO:0000256" key="3">
    <source>
        <dbReference type="ARBA" id="ARBA00022452"/>
    </source>
</evidence>
<evidence type="ECO:0000256" key="5">
    <source>
        <dbReference type="ARBA" id="ARBA00023136"/>
    </source>
</evidence>
<protein>
    <recommendedName>
        <fullName evidence="8">Outer membrane efflux protein BepC</fullName>
    </recommendedName>
</protein>
<evidence type="ECO:0000256" key="6">
    <source>
        <dbReference type="ARBA" id="ARBA00023237"/>
    </source>
</evidence>
<gene>
    <name evidence="7" type="ORF">EZS27_034757</name>
</gene>
<keyword evidence="4" id="KW-0812">Transmembrane</keyword>
<proteinExistence type="predicted"/>
<dbReference type="EMBL" id="SNRY01005553">
    <property type="protein sequence ID" value="KAA6314661.1"/>
    <property type="molecule type" value="Genomic_DNA"/>
</dbReference>
<dbReference type="GO" id="GO:1990281">
    <property type="term" value="C:efflux pump complex"/>
    <property type="evidence" value="ECO:0007669"/>
    <property type="project" value="TreeGrafter"/>
</dbReference>
<keyword evidence="3" id="KW-1134">Transmembrane beta strand</keyword>